<feature type="chain" id="PRO_5012555595" description="Linear primary-alkylsulfatase" evidence="9">
    <location>
        <begin position="24"/>
        <end position="659"/>
    </location>
</feature>
<dbReference type="Gene3D" id="1.25.40.880">
    <property type="entry name" value="Alkyl sulfatase, dimerisation domain"/>
    <property type="match status" value="1"/>
</dbReference>
<dbReference type="Pfam" id="PF14863">
    <property type="entry name" value="Alkyl_sulf_dimr"/>
    <property type="match status" value="1"/>
</dbReference>
<dbReference type="EC" id="3.1.6.21" evidence="6"/>
<accession>A0A212K465</accession>
<proteinExistence type="inferred from homology"/>
<keyword evidence="4" id="KW-0862">Zinc</keyword>
<dbReference type="InterPro" id="IPR036866">
    <property type="entry name" value="RibonucZ/Hydroxyglut_hydro"/>
</dbReference>
<gene>
    <name evidence="11" type="primary">BDS</name>
    <name evidence="11" type="ORF">KL86DPRO_20660</name>
</gene>
<dbReference type="Gene3D" id="3.60.15.30">
    <property type="entry name" value="Metallo-beta-lactamase domain"/>
    <property type="match status" value="1"/>
</dbReference>
<comment type="cofactor">
    <cofactor evidence="1">
        <name>Zn(2+)</name>
        <dbReference type="ChEBI" id="CHEBI:29105"/>
    </cofactor>
</comment>
<dbReference type="InterPro" id="IPR001279">
    <property type="entry name" value="Metallo-B-lactamas"/>
</dbReference>
<dbReference type="PANTHER" id="PTHR43223:SF1">
    <property type="entry name" value="ALKYL_ARYL-SULFATASE BDS1"/>
    <property type="match status" value="1"/>
</dbReference>
<dbReference type="FunFam" id="3.60.15.30:FF:000001">
    <property type="entry name" value="Alkyl/aryl-sulfatase BDS1"/>
    <property type="match status" value="1"/>
</dbReference>
<dbReference type="InterPro" id="IPR038536">
    <property type="entry name" value="Alkyl/aryl-sulf_dimr_sf"/>
</dbReference>
<evidence type="ECO:0000256" key="5">
    <source>
        <dbReference type="ARBA" id="ARBA00033751"/>
    </source>
</evidence>
<keyword evidence="9" id="KW-0732">Signal</keyword>
<name>A0A212K465_9DELT</name>
<comment type="similarity">
    <text evidence="5">Belongs to the metallo-beta-lactamase superfamily. Type III sulfatase family.</text>
</comment>
<keyword evidence="2" id="KW-0479">Metal-binding</keyword>
<dbReference type="Pfam" id="PF14864">
    <property type="entry name" value="Alkyl_sulf_C"/>
    <property type="match status" value="1"/>
</dbReference>
<dbReference type="PROSITE" id="PS51257">
    <property type="entry name" value="PROKAR_LIPOPROTEIN"/>
    <property type="match status" value="1"/>
</dbReference>
<dbReference type="PANTHER" id="PTHR43223">
    <property type="entry name" value="ALKYL/ARYL-SULFATASE"/>
    <property type="match status" value="1"/>
</dbReference>
<dbReference type="InterPro" id="IPR029228">
    <property type="entry name" value="Alkyl_sulf_dimr"/>
</dbReference>
<evidence type="ECO:0000256" key="6">
    <source>
        <dbReference type="ARBA" id="ARBA00066568"/>
    </source>
</evidence>
<feature type="domain" description="Metallo-beta-lactamase" evidence="10">
    <location>
        <begin position="130"/>
        <end position="352"/>
    </location>
</feature>
<evidence type="ECO:0000256" key="3">
    <source>
        <dbReference type="ARBA" id="ARBA00022801"/>
    </source>
</evidence>
<dbReference type="GO" id="GO:0046983">
    <property type="term" value="F:protein dimerization activity"/>
    <property type="evidence" value="ECO:0007669"/>
    <property type="project" value="InterPro"/>
</dbReference>
<dbReference type="GO" id="GO:0046872">
    <property type="term" value="F:metal ion binding"/>
    <property type="evidence" value="ECO:0007669"/>
    <property type="project" value="UniProtKB-KW"/>
</dbReference>
<dbReference type="Gene3D" id="3.30.1050.10">
    <property type="entry name" value="SCP2 sterol-binding domain"/>
    <property type="match status" value="1"/>
</dbReference>
<dbReference type="GO" id="GO:0018909">
    <property type="term" value="P:dodecyl sulfate metabolic process"/>
    <property type="evidence" value="ECO:0007669"/>
    <property type="project" value="InterPro"/>
</dbReference>
<evidence type="ECO:0000313" key="11">
    <source>
        <dbReference type="EMBL" id="SBW06432.1"/>
    </source>
</evidence>
<evidence type="ECO:0000256" key="1">
    <source>
        <dbReference type="ARBA" id="ARBA00001947"/>
    </source>
</evidence>
<dbReference type="SUPFAM" id="SSF56281">
    <property type="entry name" value="Metallo-hydrolase/oxidoreductase"/>
    <property type="match status" value="1"/>
</dbReference>
<keyword evidence="3 11" id="KW-0378">Hydrolase</keyword>
<evidence type="ECO:0000256" key="9">
    <source>
        <dbReference type="SAM" id="SignalP"/>
    </source>
</evidence>
<dbReference type="GO" id="GO:0018741">
    <property type="term" value="F:linear primary-alkylsulfatase activity"/>
    <property type="evidence" value="ECO:0007669"/>
    <property type="project" value="UniProtKB-EC"/>
</dbReference>
<evidence type="ECO:0000256" key="7">
    <source>
        <dbReference type="ARBA" id="ARBA00068034"/>
    </source>
</evidence>
<dbReference type="InterPro" id="IPR029229">
    <property type="entry name" value="Alkyl_sulf_C"/>
</dbReference>
<dbReference type="Pfam" id="PF00753">
    <property type="entry name" value="Lactamase_B"/>
    <property type="match status" value="1"/>
</dbReference>
<evidence type="ECO:0000259" key="10">
    <source>
        <dbReference type="SMART" id="SM00849"/>
    </source>
</evidence>
<organism evidence="11">
    <name type="scientific">uncultured delta proteobacterium</name>
    <dbReference type="NCBI Taxonomy" id="34034"/>
    <lineage>
        <taxon>Bacteria</taxon>
        <taxon>Deltaproteobacteria</taxon>
        <taxon>environmental samples</taxon>
    </lineage>
</organism>
<evidence type="ECO:0000256" key="4">
    <source>
        <dbReference type="ARBA" id="ARBA00022833"/>
    </source>
</evidence>
<dbReference type="InterPro" id="IPR052195">
    <property type="entry name" value="Bact_Alkyl/Aryl-Sulfatase"/>
</dbReference>
<dbReference type="AlphaFoldDB" id="A0A212K465"/>
<dbReference type="InterPro" id="IPR044097">
    <property type="entry name" value="Bds1/SdsA1_MBL-fold"/>
</dbReference>
<dbReference type="SMART" id="SM00849">
    <property type="entry name" value="Lactamase_B"/>
    <property type="match status" value="1"/>
</dbReference>
<dbReference type="CDD" id="cd07710">
    <property type="entry name" value="arylsulfatase_Sdsa1-like_MBL-fold"/>
    <property type="match status" value="1"/>
</dbReference>
<dbReference type="InterPro" id="IPR036527">
    <property type="entry name" value="SCP2_sterol-bd_dom_sf"/>
</dbReference>
<protein>
    <recommendedName>
        <fullName evidence="7">Linear primary-alkylsulfatase</fullName>
        <ecNumber evidence="6">3.1.6.21</ecNumber>
    </recommendedName>
    <alternativeName>
        <fullName evidence="8">Type III linear primary-alkylsulfatase</fullName>
    </alternativeName>
</protein>
<evidence type="ECO:0000256" key="8">
    <source>
        <dbReference type="ARBA" id="ARBA00075789"/>
    </source>
</evidence>
<sequence>MRKKLLVLLCLAFMLACVTAAAAAEKAPVLGKSATDKTKAANAAILKKLPFSNTQDFDDANRGFIATIPDLVINDAHGHPVWNLKDYAFLKQETAPDTVNPSLWRQSRLNMTNGLFKVVDRVYQIRGFDLSNMTIIEGDTGLILIDPLVSPETSKAGLDLYRAHGTDKPVVAVIYTHSHIDHYGGVKGVTTEDDVKAGKVKIIAPDKFLEEAVSENVYAGTAMGRRALYHTGALLPKSPTGQVDDGLGKTASLGASTLIAPTDTVTATGQKMTVDGVDMEFILAPGTEAPAEMLIYFPQFKLLDAAEDCTHTVHNLYTLRGAQVRDAKNWWKSLNTALVLYGTDVQAIIAQHHWPMWGNDRVNAILVSQRDMYKFIHDQTLNLANKGFTSVEIAERLTLPASLAGQWWNRDYYGSVNHDAKAVYQRYLGWYDGNPSNLYVLPPVDSAKKYVEYMGGAAAITEKAKKDFAAGNYRWVAEVMNKVVFADPNNAAAKGLLADTLEQLGYQTENGTWRNNFLQGAFELRNGTPKIKIPGVATPDVVKAMSPDMLLDYMGIRLNAAKAEGKVLTIAWMQPGQDAPYAIELQNSALIYTQGKKLASPGATITAASGDLAEVLMGQASLSDKIKDGSLAISGNGNAVQELFSLLDEFELMFNIVTP</sequence>
<reference evidence="11" key="1">
    <citation type="submission" date="2016-04" db="EMBL/GenBank/DDBJ databases">
        <authorList>
            <person name="Evans L.H."/>
            <person name="Alamgir A."/>
            <person name="Owens N."/>
            <person name="Weber N.D."/>
            <person name="Virtaneva K."/>
            <person name="Barbian K."/>
            <person name="Babar A."/>
            <person name="Rosenke K."/>
        </authorList>
    </citation>
    <scope>NUCLEOTIDE SEQUENCE</scope>
    <source>
        <strain evidence="11">86</strain>
    </source>
</reference>
<dbReference type="EMBL" id="FLUQ01000002">
    <property type="protein sequence ID" value="SBW06432.1"/>
    <property type="molecule type" value="Genomic_DNA"/>
</dbReference>
<feature type="signal peptide" evidence="9">
    <location>
        <begin position="1"/>
        <end position="23"/>
    </location>
</feature>
<dbReference type="FunFam" id="1.25.40.880:FF:000001">
    <property type="entry name" value="SDS hydrolase SdsA1"/>
    <property type="match status" value="1"/>
</dbReference>
<dbReference type="SUPFAM" id="SSF55718">
    <property type="entry name" value="SCP-like"/>
    <property type="match status" value="1"/>
</dbReference>
<evidence type="ECO:0000256" key="2">
    <source>
        <dbReference type="ARBA" id="ARBA00022723"/>
    </source>
</evidence>